<gene>
    <name evidence="2" type="ORF">HMPREF9393_1517</name>
</gene>
<dbReference type="PATRIC" id="fig|888820.3.peg.1485"/>
<proteinExistence type="predicted"/>
<protein>
    <recommendedName>
        <fullName evidence="1">Large polyvalent protein-associated domain-containing protein</fullName>
    </recommendedName>
</protein>
<feature type="domain" description="Large polyvalent protein-associated" evidence="1">
    <location>
        <begin position="77"/>
        <end position="144"/>
    </location>
</feature>
<name>F3UDB0_STRSA</name>
<dbReference type="AlphaFoldDB" id="F3UDB0"/>
<evidence type="ECO:0000313" key="3">
    <source>
        <dbReference type="Proteomes" id="UP000004171"/>
    </source>
</evidence>
<dbReference type="EMBL" id="AFFL01000004">
    <property type="protein sequence ID" value="EGJ37736.1"/>
    <property type="molecule type" value="Genomic_DNA"/>
</dbReference>
<dbReference type="HOGENOM" id="CLU_1739484_0_0_9"/>
<dbReference type="InterPro" id="IPR040789">
    <property type="entry name" value="LPD11"/>
</dbReference>
<evidence type="ECO:0000259" key="1">
    <source>
        <dbReference type="Pfam" id="PF18824"/>
    </source>
</evidence>
<evidence type="ECO:0000313" key="2">
    <source>
        <dbReference type="EMBL" id="EGJ37736.1"/>
    </source>
</evidence>
<accession>F3UDB0</accession>
<dbReference type="Pfam" id="PF18824">
    <property type="entry name" value="LPD11"/>
    <property type="match status" value="1"/>
</dbReference>
<organism evidence="2 3">
    <name type="scientific">Streptococcus sanguinis SK1056</name>
    <dbReference type="NCBI Taxonomy" id="888820"/>
    <lineage>
        <taxon>Bacteria</taxon>
        <taxon>Bacillati</taxon>
        <taxon>Bacillota</taxon>
        <taxon>Bacilli</taxon>
        <taxon>Lactobacillales</taxon>
        <taxon>Streptococcaceae</taxon>
        <taxon>Streptococcus</taxon>
    </lineage>
</organism>
<sequence length="150" mass="17732">MTQATITITNTVTGQKAQFPLPFNPISLSKIGVDETFEKEVFVDGVDTFGYGLDGYLTLYELKDFLRSYQNRQNPFHFDYMMLGRLQEDCNYYLGNGNGDENRLWADNVEAQIAEMKKIWKKFPQGEKPEWLTWEEILEYEKKMKQRKYL</sequence>
<dbReference type="Proteomes" id="UP000004171">
    <property type="component" value="Unassembled WGS sequence"/>
</dbReference>
<comment type="caution">
    <text evidence="2">The sequence shown here is derived from an EMBL/GenBank/DDBJ whole genome shotgun (WGS) entry which is preliminary data.</text>
</comment>
<reference evidence="2 3" key="1">
    <citation type="submission" date="2011-03" db="EMBL/GenBank/DDBJ databases">
        <authorList>
            <person name="Muzny D."/>
            <person name="Qin X."/>
            <person name="Deng J."/>
            <person name="Jiang H."/>
            <person name="Liu Y."/>
            <person name="Qu J."/>
            <person name="Song X.-Z."/>
            <person name="Zhang L."/>
            <person name="Thornton R."/>
            <person name="Coyle M."/>
            <person name="Francisco L."/>
            <person name="Jackson L."/>
            <person name="Javaid M."/>
            <person name="Korchina V."/>
            <person name="Kovar C."/>
            <person name="Mata R."/>
            <person name="Mathew T."/>
            <person name="Ngo R."/>
            <person name="Nguyen L."/>
            <person name="Nguyen N."/>
            <person name="Okwuonu G."/>
            <person name="Ongeri F."/>
            <person name="Pham C."/>
            <person name="Simmons D."/>
            <person name="Wilczek-Boney K."/>
            <person name="Hale W."/>
            <person name="Jakkamsetti A."/>
            <person name="Pham P."/>
            <person name="Ruth R."/>
            <person name="San Lucas F."/>
            <person name="Warren J."/>
            <person name="Zhang J."/>
            <person name="Zhao Z."/>
            <person name="Zhou C."/>
            <person name="Zhu D."/>
            <person name="Lee S."/>
            <person name="Bess C."/>
            <person name="Blankenburg K."/>
            <person name="Forbes L."/>
            <person name="Fu Q."/>
            <person name="Gubbala S."/>
            <person name="Hirani K."/>
            <person name="Jayaseelan J.C."/>
            <person name="Lara F."/>
            <person name="Munidasa M."/>
            <person name="Palculict T."/>
            <person name="Patil S."/>
            <person name="Pu L.-L."/>
            <person name="Saada N."/>
            <person name="Tang L."/>
            <person name="Weissenberger G."/>
            <person name="Zhu Y."/>
            <person name="Hemphill L."/>
            <person name="Shang Y."/>
            <person name="Youmans B."/>
            <person name="Ayvaz T."/>
            <person name="Ross M."/>
            <person name="Santibanez J."/>
            <person name="Aqrawi P."/>
            <person name="Gross S."/>
            <person name="Joshi V."/>
            <person name="Fowler G."/>
            <person name="Nazareth L."/>
            <person name="Reid J."/>
            <person name="Worley K."/>
            <person name="Petrosino J."/>
            <person name="Highlander S."/>
            <person name="Gibbs R."/>
        </authorList>
    </citation>
    <scope>NUCLEOTIDE SEQUENCE [LARGE SCALE GENOMIC DNA]</scope>
    <source>
        <strain evidence="2 3">SK1056</strain>
    </source>
</reference>
<dbReference type="RefSeq" id="WP_002922365.1">
    <property type="nucleotide sequence ID" value="NZ_GL890990.1"/>
</dbReference>